<proteinExistence type="predicted"/>
<dbReference type="HOGENOM" id="CLU_811692_0_0_1"/>
<organism evidence="1">
    <name type="scientific">Rhizophagus irregularis (strain DAOM 181602 / DAOM 197198 / MUCL 43194)</name>
    <name type="common">Arbuscular mycorrhizal fungus</name>
    <name type="synonym">Glomus intraradices</name>
    <dbReference type="NCBI Taxonomy" id="747089"/>
    <lineage>
        <taxon>Eukaryota</taxon>
        <taxon>Fungi</taxon>
        <taxon>Fungi incertae sedis</taxon>
        <taxon>Mucoromycota</taxon>
        <taxon>Glomeromycotina</taxon>
        <taxon>Glomeromycetes</taxon>
        <taxon>Glomerales</taxon>
        <taxon>Glomeraceae</taxon>
        <taxon>Rhizophagus</taxon>
    </lineage>
</organism>
<evidence type="ECO:0000313" key="1">
    <source>
        <dbReference type="EMBL" id="ERZ96310.1"/>
    </source>
</evidence>
<protein>
    <submittedName>
        <fullName evidence="1">Uncharacterized protein</fullName>
    </submittedName>
</protein>
<dbReference type="VEuPathDB" id="FungiDB:RhiirFUN_026765"/>
<dbReference type="EMBL" id="KI300565">
    <property type="protein sequence ID" value="ERZ96310.1"/>
    <property type="molecule type" value="Genomic_DNA"/>
</dbReference>
<gene>
    <name evidence="1" type="ORF">GLOINDRAFT_12755</name>
</gene>
<accession>U9SYS8</accession>
<name>U9SYS8_RHIID</name>
<sequence length="342" mass="38995">MPSGRGGIETSMEKMNITENLAHSKLNDNGLLRRLFKCIAEAHEFSYKAIADDIRSTNHSISETTVGKFYRGESELTLGNKLAVQKWVGKFIDEWKRDNQSVTILVKLDTTKSTKELIRKGKKSVFRYTDPIDIVLWKIDLPYDEKAKLQNLEHHPDIDTYVEEELHGKALLNPISTIESVFGPALERNHFHIFIKKPVFTVAFKFHEIYNIINELIEERIQQDTPSHVAEFGKELTELCSLGIREGDILRFKKTYTKLLNTEVILSFKVIKIENGKQLLNVDSLEAAEIVHSFLGIPKLSYSSSGADRLSHEVENSSIHLSLRGSHLNFLKYNAVVHFSTA</sequence>
<reference evidence="1" key="1">
    <citation type="submission" date="2013-07" db="EMBL/GenBank/DDBJ databases">
        <title>The genome of an arbuscular mycorrhizal fungus provides insights into the evolution of the oldest plant symbiosis.</title>
        <authorList>
            <consortium name="DOE Joint Genome Institute"/>
            <person name="Tisserant E."/>
            <person name="Malbreil M."/>
            <person name="Kuo A."/>
            <person name="Kohler A."/>
            <person name="Symeonidi A."/>
            <person name="Balestrini R."/>
            <person name="Charron P."/>
            <person name="Duensing N."/>
            <person name="Frei-dit-Frey N."/>
            <person name="Gianinazzi-Pearson V."/>
            <person name="Gilbert B."/>
            <person name="Handa Y."/>
            <person name="Hijri M."/>
            <person name="Kaul R."/>
            <person name="Kawaguchi M."/>
            <person name="Krajinski F."/>
            <person name="Lammers P."/>
            <person name="Lapierre D."/>
            <person name="Masclaux F.G."/>
            <person name="Murat C."/>
            <person name="Morin E."/>
            <person name="Ndikumana S."/>
            <person name="Pagni M."/>
            <person name="Petitpierre D."/>
            <person name="Requena N."/>
            <person name="Rosikiewicz P."/>
            <person name="Riley R."/>
            <person name="Saito K."/>
            <person name="San Clemente H."/>
            <person name="Shapiro H."/>
            <person name="van Tuinen D."/>
            <person name="Becard G."/>
            <person name="Bonfante P."/>
            <person name="Paszkowski U."/>
            <person name="Shachar-Hill Y."/>
            <person name="Young J.P."/>
            <person name="Sanders I.R."/>
            <person name="Henrissat B."/>
            <person name="Rensing S.A."/>
            <person name="Grigoriev I.V."/>
            <person name="Corradi N."/>
            <person name="Roux C."/>
            <person name="Martin F."/>
        </authorList>
    </citation>
    <scope>NUCLEOTIDE SEQUENCE</scope>
    <source>
        <strain evidence="1">DAOM 197198</strain>
    </source>
</reference>
<dbReference type="AlphaFoldDB" id="U9SYS8"/>